<name>A0ACD3B8K5_9AGAR</name>
<evidence type="ECO:0000313" key="1">
    <source>
        <dbReference type="EMBL" id="TFK73964.1"/>
    </source>
</evidence>
<proteinExistence type="predicted"/>
<dbReference type="Proteomes" id="UP000308600">
    <property type="component" value="Unassembled WGS sequence"/>
</dbReference>
<keyword evidence="2" id="KW-1185">Reference proteome</keyword>
<organism evidence="1 2">
    <name type="scientific">Pluteus cervinus</name>
    <dbReference type="NCBI Taxonomy" id="181527"/>
    <lineage>
        <taxon>Eukaryota</taxon>
        <taxon>Fungi</taxon>
        <taxon>Dikarya</taxon>
        <taxon>Basidiomycota</taxon>
        <taxon>Agaricomycotina</taxon>
        <taxon>Agaricomycetes</taxon>
        <taxon>Agaricomycetidae</taxon>
        <taxon>Agaricales</taxon>
        <taxon>Pluteineae</taxon>
        <taxon>Pluteaceae</taxon>
        <taxon>Pluteus</taxon>
    </lineage>
</organism>
<protein>
    <submittedName>
        <fullName evidence="1">Uncharacterized protein</fullName>
    </submittedName>
</protein>
<dbReference type="EMBL" id="ML208271">
    <property type="protein sequence ID" value="TFK73964.1"/>
    <property type="molecule type" value="Genomic_DNA"/>
</dbReference>
<gene>
    <name evidence="1" type="ORF">BDN72DRAFT_117520</name>
</gene>
<reference evidence="1 2" key="1">
    <citation type="journal article" date="2019" name="Nat. Ecol. Evol.">
        <title>Megaphylogeny resolves global patterns of mushroom evolution.</title>
        <authorList>
            <person name="Varga T."/>
            <person name="Krizsan K."/>
            <person name="Foldi C."/>
            <person name="Dima B."/>
            <person name="Sanchez-Garcia M."/>
            <person name="Sanchez-Ramirez S."/>
            <person name="Szollosi G.J."/>
            <person name="Szarkandi J.G."/>
            <person name="Papp V."/>
            <person name="Albert L."/>
            <person name="Andreopoulos W."/>
            <person name="Angelini C."/>
            <person name="Antonin V."/>
            <person name="Barry K.W."/>
            <person name="Bougher N.L."/>
            <person name="Buchanan P."/>
            <person name="Buyck B."/>
            <person name="Bense V."/>
            <person name="Catcheside P."/>
            <person name="Chovatia M."/>
            <person name="Cooper J."/>
            <person name="Damon W."/>
            <person name="Desjardin D."/>
            <person name="Finy P."/>
            <person name="Geml J."/>
            <person name="Haridas S."/>
            <person name="Hughes K."/>
            <person name="Justo A."/>
            <person name="Karasinski D."/>
            <person name="Kautmanova I."/>
            <person name="Kiss B."/>
            <person name="Kocsube S."/>
            <person name="Kotiranta H."/>
            <person name="LaButti K.M."/>
            <person name="Lechner B.E."/>
            <person name="Liimatainen K."/>
            <person name="Lipzen A."/>
            <person name="Lukacs Z."/>
            <person name="Mihaltcheva S."/>
            <person name="Morgado L.N."/>
            <person name="Niskanen T."/>
            <person name="Noordeloos M.E."/>
            <person name="Ohm R.A."/>
            <person name="Ortiz-Santana B."/>
            <person name="Ovrebo C."/>
            <person name="Racz N."/>
            <person name="Riley R."/>
            <person name="Savchenko A."/>
            <person name="Shiryaev A."/>
            <person name="Soop K."/>
            <person name="Spirin V."/>
            <person name="Szebenyi C."/>
            <person name="Tomsovsky M."/>
            <person name="Tulloss R.E."/>
            <person name="Uehling J."/>
            <person name="Grigoriev I.V."/>
            <person name="Vagvolgyi C."/>
            <person name="Papp T."/>
            <person name="Martin F.M."/>
            <person name="Miettinen O."/>
            <person name="Hibbett D.S."/>
            <person name="Nagy L.G."/>
        </authorList>
    </citation>
    <scope>NUCLEOTIDE SEQUENCE [LARGE SCALE GENOMIC DNA]</scope>
    <source>
        <strain evidence="1 2">NL-1719</strain>
    </source>
</reference>
<sequence>MVVCGLDMVVCTLQYYYLCNTSSPGFLQLDSAVPGGTYSDKWNGEDLAEAVAGLPGPDFPFLLPPTKQDSCHDHCYILSSHNHHFLLIPLPHPESPAPHRPSHPPPARPPRHKWPRPRPCPHRPPPSQRDGIPALTTLLLIVSSHISSQYMVSTGPPQV</sequence>
<evidence type="ECO:0000313" key="2">
    <source>
        <dbReference type="Proteomes" id="UP000308600"/>
    </source>
</evidence>
<accession>A0ACD3B8K5</accession>